<gene>
    <name evidence="1" type="ORF">SAMN06265368_4041</name>
</gene>
<sequence>MLPNQTQSAPLERLQPLTLDRFQLVQLLGTSESAFDRARRKLEDNHFPLKLPGMHKWSRPAVVAWIKASGNKDLMHRILIGEPLDDVVESEEVDIPGIPEDLANRYGGDAA</sequence>
<dbReference type="EMBL" id="OBEL01000006">
    <property type="protein sequence ID" value="SNZ20927.1"/>
    <property type="molecule type" value="Genomic_DNA"/>
</dbReference>
<accession>A0A285PI56</accession>
<name>A0A285PI56_9HYPH</name>
<reference evidence="1 2" key="1">
    <citation type="submission" date="2017-09" db="EMBL/GenBank/DDBJ databases">
        <authorList>
            <person name="Ehlers B."/>
            <person name="Leendertz F.H."/>
        </authorList>
    </citation>
    <scope>NUCLEOTIDE SEQUENCE [LARGE SCALE GENOMIC DNA]</scope>
    <source>
        <strain evidence="1 2">DSM 18289</strain>
    </source>
</reference>
<evidence type="ECO:0000313" key="2">
    <source>
        <dbReference type="Proteomes" id="UP000219439"/>
    </source>
</evidence>
<evidence type="ECO:0000313" key="1">
    <source>
        <dbReference type="EMBL" id="SNZ20927.1"/>
    </source>
</evidence>
<organism evidence="1 2">
    <name type="scientific">Cohaesibacter gelatinilyticus</name>
    <dbReference type="NCBI Taxonomy" id="372072"/>
    <lineage>
        <taxon>Bacteria</taxon>
        <taxon>Pseudomonadati</taxon>
        <taxon>Pseudomonadota</taxon>
        <taxon>Alphaproteobacteria</taxon>
        <taxon>Hyphomicrobiales</taxon>
        <taxon>Cohaesibacteraceae</taxon>
    </lineage>
</organism>
<dbReference type="RefSeq" id="WP_097155303.1">
    <property type="nucleotide sequence ID" value="NZ_OBEL01000006.1"/>
</dbReference>
<dbReference type="OrthoDB" id="8449649at2"/>
<dbReference type="AlphaFoldDB" id="A0A285PI56"/>
<keyword evidence="2" id="KW-1185">Reference proteome</keyword>
<dbReference type="Proteomes" id="UP000219439">
    <property type="component" value="Unassembled WGS sequence"/>
</dbReference>
<proteinExistence type="predicted"/>
<protein>
    <submittedName>
        <fullName evidence="1">Uncharacterized protein</fullName>
    </submittedName>
</protein>